<feature type="region of interest" description="Disordered" evidence="1">
    <location>
        <begin position="30"/>
        <end position="49"/>
    </location>
</feature>
<dbReference type="VEuPathDB" id="ToxoDB:ETH_00021265"/>
<dbReference type="RefSeq" id="XP_013229436.1">
    <property type="nucleotide sequence ID" value="XM_013373982.1"/>
</dbReference>
<protein>
    <submittedName>
        <fullName evidence="2">Uncharacterized protein</fullName>
    </submittedName>
</protein>
<dbReference type="AlphaFoldDB" id="U6KT49"/>
<proteinExistence type="predicted"/>
<feature type="compositionally biased region" description="Low complexity" evidence="1">
    <location>
        <begin position="38"/>
        <end position="47"/>
    </location>
</feature>
<dbReference type="GeneID" id="25253368"/>
<accession>U6KT49</accession>
<evidence type="ECO:0000313" key="2">
    <source>
        <dbReference type="EMBL" id="CDJ38623.1"/>
    </source>
</evidence>
<name>U6KT49_EIMTE</name>
<sequence length="87" mass="10073">MRKLGEEKAAGRPWEKAERTLRCCLGVERRKRKDPISQRQQQQQEQQQQERRERLSRFLCCFVWTGKEIALRPEKEGGAAGGNASSS</sequence>
<keyword evidence="3" id="KW-1185">Reference proteome</keyword>
<dbReference type="EMBL" id="HG673998">
    <property type="protein sequence ID" value="CDJ38623.1"/>
    <property type="molecule type" value="Genomic_DNA"/>
</dbReference>
<organism evidence="2 3">
    <name type="scientific">Eimeria tenella</name>
    <name type="common">Coccidian parasite</name>
    <dbReference type="NCBI Taxonomy" id="5802"/>
    <lineage>
        <taxon>Eukaryota</taxon>
        <taxon>Sar</taxon>
        <taxon>Alveolata</taxon>
        <taxon>Apicomplexa</taxon>
        <taxon>Conoidasida</taxon>
        <taxon>Coccidia</taxon>
        <taxon>Eucoccidiorida</taxon>
        <taxon>Eimeriorina</taxon>
        <taxon>Eimeriidae</taxon>
        <taxon>Eimeria</taxon>
    </lineage>
</organism>
<reference evidence="2" key="2">
    <citation type="submission" date="2013-10" db="EMBL/GenBank/DDBJ databases">
        <authorList>
            <person name="Aslett M."/>
        </authorList>
    </citation>
    <scope>NUCLEOTIDE SEQUENCE [LARGE SCALE GENOMIC DNA]</scope>
    <source>
        <strain evidence="2">Houghton</strain>
    </source>
</reference>
<gene>
    <name evidence="2" type="ORF">ETH_00021265</name>
</gene>
<dbReference type="VEuPathDB" id="ToxoDB:ETH2_0525500"/>
<evidence type="ECO:0000313" key="3">
    <source>
        <dbReference type="Proteomes" id="UP000030747"/>
    </source>
</evidence>
<dbReference type="Proteomes" id="UP000030747">
    <property type="component" value="Unassembled WGS sequence"/>
</dbReference>
<reference evidence="2" key="1">
    <citation type="submission" date="2013-10" db="EMBL/GenBank/DDBJ databases">
        <title>Genomic analysis of the causative agents of coccidiosis in chickens.</title>
        <authorList>
            <person name="Reid A.J."/>
            <person name="Blake D."/>
            <person name="Billington K."/>
            <person name="Browne H."/>
            <person name="Dunn M."/>
            <person name="Hung S."/>
            <person name="Kawahara F."/>
            <person name="Miranda-Saavedra D."/>
            <person name="Mourier T."/>
            <person name="Nagra H."/>
            <person name="Otto T.D."/>
            <person name="Rawlings N."/>
            <person name="Sanchez A."/>
            <person name="Sanders M."/>
            <person name="Subramaniam C."/>
            <person name="Tay Y."/>
            <person name="Dear P."/>
            <person name="Doerig C."/>
            <person name="Gruber A."/>
            <person name="Parkinson J."/>
            <person name="Shirley M."/>
            <person name="Wan K.L."/>
            <person name="Berriman M."/>
            <person name="Tomley F."/>
            <person name="Pain A."/>
        </authorList>
    </citation>
    <scope>NUCLEOTIDE SEQUENCE [LARGE SCALE GENOMIC DNA]</scope>
    <source>
        <strain evidence="2">Houghton</strain>
    </source>
</reference>
<evidence type="ECO:0000256" key="1">
    <source>
        <dbReference type="SAM" id="MobiDB-lite"/>
    </source>
</evidence>